<name>A0A8H3CLY5_9AGAM</name>
<evidence type="ECO:0000256" key="1">
    <source>
        <dbReference type="SAM" id="MobiDB-lite"/>
    </source>
</evidence>
<accession>A0A8H3CLY5</accession>
<reference evidence="3" key="1">
    <citation type="submission" date="2021-01" db="EMBL/GenBank/DDBJ databases">
        <authorList>
            <person name="Kaushik A."/>
        </authorList>
    </citation>
    <scope>NUCLEOTIDE SEQUENCE</scope>
    <source>
        <strain evidence="3">AG4-RS23</strain>
    </source>
</reference>
<evidence type="ECO:0000313" key="3">
    <source>
        <dbReference type="EMBL" id="CAE6491192.1"/>
    </source>
</evidence>
<feature type="signal peptide" evidence="2">
    <location>
        <begin position="1"/>
        <end position="20"/>
    </location>
</feature>
<dbReference type="EMBL" id="CAJMWY010002575">
    <property type="protein sequence ID" value="CAE6491192.1"/>
    <property type="molecule type" value="Genomic_DNA"/>
</dbReference>
<dbReference type="AlphaFoldDB" id="A0A8H3CLY5"/>
<dbReference type="Proteomes" id="UP000663861">
    <property type="component" value="Unassembled WGS sequence"/>
</dbReference>
<comment type="caution">
    <text evidence="3">The sequence shown here is derived from an EMBL/GenBank/DDBJ whole genome shotgun (WGS) entry which is preliminary data.</text>
</comment>
<evidence type="ECO:0000256" key="2">
    <source>
        <dbReference type="SAM" id="SignalP"/>
    </source>
</evidence>
<feature type="non-terminal residue" evidence="3">
    <location>
        <position position="398"/>
    </location>
</feature>
<sequence>MKVSGIISALIFAQVVLGQAADSSTSVTGTSSVSGAKAAASATGSKSQSSSAVSYFMSLPGPDLNTSSVSGAKAAASATGSKSQSSSASSTAPDATPTGPTSAPGTITESHTLSELLTPEGVSEQCSTFLKKLNSDTKAAGCLASLNTALSSFTSGQGSASDAAGCLASLNTALSSFTSGQGSASDIPSTLKAFCSSTACSTANIPSLLAEFSDACSSDFASNKIVATQYDVWYTLIPYKAALCVKDGDEFCLLKAAKGSSSSQNTRRSNAAYAAGHLANPVTKRDQTVLTSNIDTFRKSHLLYQFASTDIDAESLCTNCTQIVTAEYVKYRTANAYALAASQESLFGGGVPEFWASLSAKCPVGFPEKITELAGVDQVGGAATHTASYLTALVATFA</sequence>
<organism evidence="3 4">
    <name type="scientific">Rhizoctonia solani</name>
    <dbReference type="NCBI Taxonomy" id="456999"/>
    <lineage>
        <taxon>Eukaryota</taxon>
        <taxon>Fungi</taxon>
        <taxon>Dikarya</taxon>
        <taxon>Basidiomycota</taxon>
        <taxon>Agaricomycotina</taxon>
        <taxon>Agaricomycetes</taxon>
        <taxon>Cantharellales</taxon>
        <taxon>Ceratobasidiaceae</taxon>
        <taxon>Rhizoctonia</taxon>
    </lineage>
</organism>
<proteinExistence type="predicted"/>
<feature type="chain" id="PRO_5034260762" evidence="2">
    <location>
        <begin position="21"/>
        <end position="398"/>
    </location>
</feature>
<protein>
    <submittedName>
        <fullName evidence="3">Uncharacterized protein</fullName>
    </submittedName>
</protein>
<feature type="compositionally biased region" description="Low complexity" evidence="1">
    <location>
        <begin position="80"/>
        <end position="106"/>
    </location>
</feature>
<keyword evidence="2" id="KW-0732">Signal</keyword>
<feature type="region of interest" description="Disordered" evidence="1">
    <location>
        <begin position="80"/>
        <end position="107"/>
    </location>
</feature>
<evidence type="ECO:0000313" key="4">
    <source>
        <dbReference type="Proteomes" id="UP000663861"/>
    </source>
</evidence>
<gene>
    <name evidence="3" type="ORF">RDB_LOCUS111649</name>
</gene>